<reference evidence="2" key="1">
    <citation type="submission" date="2018-10" db="EMBL/GenBank/DDBJ databases">
        <title>Hidden diversity of soil giant viruses.</title>
        <authorList>
            <person name="Schulz F."/>
            <person name="Alteio L."/>
            <person name="Goudeau D."/>
            <person name="Ryan E.M."/>
            <person name="Malmstrom R.R."/>
            <person name="Blanchard J."/>
            <person name="Woyke T."/>
        </authorList>
    </citation>
    <scope>NUCLEOTIDE SEQUENCE</scope>
    <source>
        <strain evidence="2">HYV1</strain>
    </source>
</reference>
<name>A0A3G5A9K4_9VIRU</name>
<protein>
    <submittedName>
        <fullName evidence="2">Uncharacterized protein</fullName>
    </submittedName>
</protein>
<accession>A0A3G5A9K4</accession>
<organism evidence="2">
    <name type="scientific">Hyperionvirus sp</name>
    <dbReference type="NCBI Taxonomy" id="2487770"/>
    <lineage>
        <taxon>Viruses</taxon>
        <taxon>Varidnaviria</taxon>
        <taxon>Bamfordvirae</taxon>
        <taxon>Nucleocytoviricota</taxon>
        <taxon>Megaviricetes</taxon>
        <taxon>Imitervirales</taxon>
        <taxon>Mimiviridae</taxon>
        <taxon>Klosneuvirinae</taxon>
    </lineage>
</organism>
<evidence type="ECO:0000256" key="1">
    <source>
        <dbReference type="SAM" id="MobiDB-lite"/>
    </source>
</evidence>
<feature type="region of interest" description="Disordered" evidence="1">
    <location>
        <begin position="141"/>
        <end position="165"/>
    </location>
</feature>
<dbReference type="EMBL" id="MK072386">
    <property type="protein sequence ID" value="AYV83164.1"/>
    <property type="molecule type" value="Genomic_DNA"/>
</dbReference>
<gene>
    <name evidence="2" type="ORF">Hyperionvirus4_129</name>
</gene>
<feature type="compositionally biased region" description="Acidic residues" evidence="1">
    <location>
        <begin position="142"/>
        <end position="165"/>
    </location>
</feature>
<sequence length="165" mass="18782">MKCVDDRYYPDWNQNLKKICREIAGVTGISIDVATNVIAGYIDIIIICCGCGYEEIEYPSYLGRCHKCQMCQKIYCTQCEMLQIIYTKCTEAFCIDCAYNNPCSNIKPYIYYCVACTSVAAEIANQVDHFNCQLNNEAAYESTDESDYESADGSDYEFTDESEEE</sequence>
<proteinExistence type="predicted"/>
<evidence type="ECO:0000313" key="2">
    <source>
        <dbReference type="EMBL" id="AYV83164.1"/>
    </source>
</evidence>